<evidence type="ECO:0000256" key="2">
    <source>
        <dbReference type="ARBA" id="ARBA00023002"/>
    </source>
</evidence>
<dbReference type="Pfam" id="PF02662">
    <property type="entry name" value="FlpD"/>
    <property type="match status" value="1"/>
</dbReference>
<proteinExistence type="predicted"/>
<dbReference type="eggNOG" id="COG1908">
    <property type="taxonomic scope" value="Bacteria"/>
</dbReference>
<keyword evidence="3" id="KW-0408">Iron</keyword>
<dbReference type="InterPro" id="IPR036390">
    <property type="entry name" value="WH_DNA-bd_sf"/>
</dbReference>
<evidence type="ECO:0000313" key="7">
    <source>
        <dbReference type="Proteomes" id="UP000001784"/>
    </source>
</evidence>
<dbReference type="SUPFAM" id="SSF46785">
    <property type="entry name" value="Winged helix' DNA-binding domain"/>
    <property type="match status" value="1"/>
</dbReference>
<evidence type="ECO:0000256" key="1">
    <source>
        <dbReference type="ARBA" id="ARBA00022723"/>
    </source>
</evidence>
<evidence type="ECO:0000256" key="4">
    <source>
        <dbReference type="ARBA" id="ARBA00023014"/>
    </source>
</evidence>
<evidence type="ECO:0000256" key="3">
    <source>
        <dbReference type="ARBA" id="ARBA00023004"/>
    </source>
</evidence>
<dbReference type="InterPro" id="IPR003813">
    <property type="entry name" value="MvhD/FlpD"/>
</dbReference>
<keyword evidence="2" id="KW-0560">Oxidoreductase</keyword>
<dbReference type="GO" id="GO:0016491">
    <property type="term" value="F:oxidoreductase activity"/>
    <property type="evidence" value="ECO:0007669"/>
    <property type="project" value="UniProtKB-KW"/>
</dbReference>
<gene>
    <name evidence="6" type="ordered locus">Sfum_1975</name>
</gene>
<accession>A0LJQ6</accession>
<organism evidence="6 7">
    <name type="scientific">Syntrophobacter fumaroxidans (strain DSM 10017 / MPOB)</name>
    <dbReference type="NCBI Taxonomy" id="335543"/>
    <lineage>
        <taxon>Bacteria</taxon>
        <taxon>Pseudomonadati</taxon>
        <taxon>Thermodesulfobacteriota</taxon>
        <taxon>Syntrophobacteria</taxon>
        <taxon>Syntrophobacterales</taxon>
        <taxon>Syntrophobacteraceae</taxon>
        <taxon>Syntrophobacter</taxon>
    </lineage>
</organism>
<keyword evidence="4" id="KW-0411">Iron-sulfur</keyword>
<evidence type="ECO:0000313" key="6">
    <source>
        <dbReference type="EMBL" id="ABK17658.1"/>
    </source>
</evidence>
<keyword evidence="7" id="KW-1185">Reference proteome</keyword>
<keyword evidence="1" id="KW-0479">Metal-binding</keyword>
<name>A0LJQ6_SYNFM</name>
<reference evidence="6 7" key="1">
    <citation type="submission" date="2006-10" db="EMBL/GenBank/DDBJ databases">
        <title>Complete sequence of Syntrophobacter fumaroxidans MPOB.</title>
        <authorList>
            <consortium name="US DOE Joint Genome Institute"/>
            <person name="Copeland A."/>
            <person name="Lucas S."/>
            <person name="Lapidus A."/>
            <person name="Barry K."/>
            <person name="Detter J.C."/>
            <person name="Glavina del Rio T."/>
            <person name="Hammon N."/>
            <person name="Israni S."/>
            <person name="Pitluck S."/>
            <person name="Goltsman E.G."/>
            <person name="Martinez M."/>
            <person name="Schmutz J."/>
            <person name="Larimer F."/>
            <person name="Land M."/>
            <person name="Hauser L."/>
            <person name="Kyrpides N."/>
            <person name="Kim E."/>
            <person name="Boone D.R."/>
            <person name="Brockman F."/>
            <person name="Culley D."/>
            <person name="Ferry J."/>
            <person name="Gunsalus R."/>
            <person name="McInerney M.J."/>
            <person name="Morrison M."/>
            <person name="Plugge C."/>
            <person name="Rohlin L."/>
            <person name="Scholten J."/>
            <person name="Sieber J."/>
            <person name="Stams A.J.M."/>
            <person name="Worm P."/>
            <person name="Henstra A.M."/>
            <person name="Richardson P."/>
        </authorList>
    </citation>
    <scope>NUCLEOTIDE SEQUENCE [LARGE SCALE GENOMIC DNA]</scope>
    <source>
        <strain evidence="7">DSM 10017 / MPOB</strain>
    </source>
</reference>
<dbReference type="GO" id="GO:0046872">
    <property type="term" value="F:metal ion binding"/>
    <property type="evidence" value="ECO:0007669"/>
    <property type="project" value="UniProtKB-KW"/>
</dbReference>
<feature type="domain" description="F420-non-reducing hydrogenase iron-sulfur subunit D" evidence="5">
    <location>
        <begin position="2"/>
        <end position="46"/>
    </location>
</feature>
<dbReference type="KEGG" id="sfu:Sfum_1975"/>
<dbReference type="Proteomes" id="UP000001784">
    <property type="component" value="Chromosome"/>
</dbReference>
<dbReference type="AlphaFoldDB" id="A0LJQ6"/>
<evidence type="ECO:0000259" key="5">
    <source>
        <dbReference type="Pfam" id="PF02662"/>
    </source>
</evidence>
<protein>
    <recommendedName>
        <fullName evidence="5">F420-non-reducing hydrogenase iron-sulfur subunit D domain-containing protein</fullName>
    </recommendedName>
</protein>
<dbReference type="STRING" id="335543.Sfum_1975"/>
<dbReference type="HOGENOM" id="CLU_1593730_0_0_7"/>
<dbReference type="InParanoid" id="A0LJQ6"/>
<dbReference type="GO" id="GO:0051536">
    <property type="term" value="F:iron-sulfur cluster binding"/>
    <property type="evidence" value="ECO:0007669"/>
    <property type="project" value="UniProtKB-KW"/>
</dbReference>
<dbReference type="EMBL" id="CP000478">
    <property type="protein sequence ID" value="ABK17658.1"/>
    <property type="molecule type" value="Genomic_DNA"/>
</dbReference>
<sequence>MKIVELLLGLSGMDRNRMQLRWVSAAEGQIFADFVTELSKVIQDLGPFDPEENKLRLAAVEGALNSPRLRWLIGMDRQITERENVYHAKLDENTYQELLRTAAEEEYQKALILEVLRDGPQSVRDISGKTGLPVYTVSQRLSDVEKTGQAEFCGYEGTTPKFIRLAA</sequence>